<dbReference type="OrthoDB" id="9814553at2"/>
<evidence type="ECO:0000256" key="2">
    <source>
        <dbReference type="ARBA" id="ARBA00023125"/>
    </source>
</evidence>
<dbReference type="PROSITE" id="PS50943">
    <property type="entry name" value="HTH_CROC1"/>
    <property type="match status" value="1"/>
</dbReference>
<dbReference type="InterPro" id="IPR010982">
    <property type="entry name" value="Lambda_DNA-bd_dom_sf"/>
</dbReference>
<keyword evidence="8" id="KW-1185">Reference proteome</keyword>
<keyword evidence="3" id="KW-0804">Transcription</keyword>
<accession>A0A410WYC6</accession>
<evidence type="ECO:0000256" key="3">
    <source>
        <dbReference type="ARBA" id="ARBA00023163"/>
    </source>
</evidence>
<sequence>MMDNSVLKRIGQRVRDLRKERNLSQEQLGELAGVHFSYIGGLERGQKNISLLNLDKIAQSLDVPLSELFLYGRHLKRTIKSGKEELINEIHESLMSLNESDLKKLQRLIEELFTK</sequence>
<evidence type="ECO:0000256" key="1">
    <source>
        <dbReference type="ARBA" id="ARBA00023015"/>
    </source>
</evidence>
<keyword evidence="1" id="KW-0805">Transcription regulation</keyword>
<dbReference type="Proteomes" id="UP001527202">
    <property type="component" value="Unassembled WGS sequence"/>
</dbReference>
<evidence type="ECO:0000313" key="8">
    <source>
        <dbReference type="Proteomes" id="UP001527202"/>
    </source>
</evidence>
<dbReference type="InterPro" id="IPR050807">
    <property type="entry name" value="TransReg_Diox_bact_type"/>
</dbReference>
<protein>
    <submittedName>
        <fullName evidence="5">Helix-turn-helix domain-containing protein</fullName>
    </submittedName>
    <submittedName>
        <fullName evidence="6">Transcriptional regulator</fullName>
    </submittedName>
</protein>
<organism evidence="6 7">
    <name type="scientific">Paenibacillus chitinolyticus</name>
    <dbReference type="NCBI Taxonomy" id="79263"/>
    <lineage>
        <taxon>Bacteria</taxon>
        <taxon>Bacillati</taxon>
        <taxon>Bacillota</taxon>
        <taxon>Bacilli</taxon>
        <taxon>Bacillales</taxon>
        <taxon>Paenibacillaceae</taxon>
        <taxon>Paenibacillus</taxon>
    </lineage>
</organism>
<dbReference type="PANTHER" id="PTHR46797:SF23">
    <property type="entry name" value="HTH-TYPE TRANSCRIPTIONAL REGULATOR SUTR"/>
    <property type="match status" value="1"/>
</dbReference>
<gene>
    <name evidence="5" type="ORF">M5X16_20600</name>
    <name evidence="6" type="ORF">PC41400_16645</name>
</gene>
<dbReference type="AlphaFoldDB" id="A0A410WYC6"/>
<dbReference type="KEGG" id="pchi:PC41400_16645"/>
<evidence type="ECO:0000259" key="4">
    <source>
        <dbReference type="PROSITE" id="PS50943"/>
    </source>
</evidence>
<reference evidence="5 8" key="2">
    <citation type="submission" date="2022-05" db="EMBL/GenBank/DDBJ databases">
        <title>Genome Sequencing of Bee-Associated Microbes.</title>
        <authorList>
            <person name="Dunlap C."/>
        </authorList>
    </citation>
    <scope>NUCLEOTIDE SEQUENCE [LARGE SCALE GENOMIC DNA]</scope>
    <source>
        <strain evidence="5 8">NRRL B-23120</strain>
    </source>
</reference>
<dbReference type="CDD" id="cd00093">
    <property type="entry name" value="HTH_XRE"/>
    <property type="match status" value="1"/>
</dbReference>
<evidence type="ECO:0000313" key="6">
    <source>
        <dbReference type="EMBL" id="QAV19222.1"/>
    </source>
</evidence>
<feature type="domain" description="HTH cro/C1-type" evidence="4">
    <location>
        <begin position="14"/>
        <end position="68"/>
    </location>
</feature>
<dbReference type="EMBL" id="JAMDMJ010000029">
    <property type="protein sequence ID" value="MCY9598151.1"/>
    <property type="molecule type" value="Genomic_DNA"/>
</dbReference>
<evidence type="ECO:0000313" key="7">
    <source>
        <dbReference type="Proteomes" id="UP000288943"/>
    </source>
</evidence>
<dbReference type="GO" id="GO:0003677">
    <property type="term" value="F:DNA binding"/>
    <property type="evidence" value="ECO:0007669"/>
    <property type="project" value="UniProtKB-KW"/>
</dbReference>
<keyword evidence="2" id="KW-0238">DNA-binding</keyword>
<dbReference type="Proteomes" id="UP000288943">
    <property type="component" value="Chromosome"/>
</dbReference>
<dbReference type="PANTHER" id="PTHR46797">
    <property type="entry name" value="HTH-TYPE TRANSCRIPTIONAL REGULATOR"/>
    <property type="match status" value="1"/>
</dbReference>
<dbReference type="GO" id="GO:0005829">
    <property type="term" value="C:cytosol"/>
    <property type="evidence" value="ECO:0007669"/>
    <property type="project" value="TreeGrafter"/>
</dbReference>
<evidence type="ECO:0000313" key="5">
    <source>
        <dbReference type="EMBL" id="MCY9598151.1"/>
    </source>
</evidence>
<reference evidence="6 7" key="1">
    <citation type="submission" date="2018-01" db="EMBL/GenBank/DDBJ databases">
        <title>The whole genome sequencing and assembly of Paenibacillus chitinolyticus KCCM 41400 strain.</title>
        <authorList>
            <person name="Kim J.-Y."/>
            <person name="Park M.-K."/>
            <person name="Lee Y.-J."/>
            <person name="Yi H."/>
            <person name="Bahn Y.-S."/>
            <person name="Kim J.F."/>
            <person name="Lee D.-W."/>
        </authorList>
    </citation>
    <scope>NUCLEOTIDE SEQUENCE [LARGE SCALE GENOMIC DNA]</scope>
    <source>
        <strain evidence="6 7">KCCM 41400</strain>
    </source>
</reference>
<dbReference type="GO" id="GO:0003700">
    <property type="term" value="F:DNA-binding transcription factor activity"/>
    <property type="evidence" value="ECO:0007669"/>
    <property type="project" value="TreeGrafter"/>
</dbReference>
<dbReference type="SUPFAM" id="SSF47413">
    <property type="entry name" value="lambda repressor-like DNA-binding domains"/>
    <property type="match status" value="1"/>
</dbReference>
<dbReference type="Gene3D" id="1.10.260.40">
    <property type="entry name" value="lambda repressor-like DNA-binding domains"/>
    <property type="match status" value="1"/>
</dbReference>
<dbReference type="Pfam" id="PF01381">
    <property type="entry name" value="HTH_3"/>
    <property type="match status" value="1"/>
</dbReference>
<dbReference type="EMBL" id="CP026520">
    <property type="protein sequence ID" value="QAV19222.1"/>
    <property type="molecule type" value="Genomic_DNA"/>
</dbReference>
<dbReference type="InterPro" id="IPR001387">
    <property type="entry name" value="Cro/C1-type_HTH"/>
</dbReference>
<dbReference type="SMART" id="SM00530">
    <property type="entry name" value="HTH_XRE"/>
    <property type="match status" value="1"/>
</dbReference>
<proteinExistence type="predicted"/>
<name>A0A410WYC6_9BACL</name>